<reference evidence="3" key="1">
    <citation type="submission" date="2020-11" db="EMBL/GenBank/DDBJ databases">
        <authorList>
            <consortium name="DOE Joint Genome Institute"/>
            <person name="Ahrendt S."/>
            <person name="Riley R."/>
            <person name="Andreopoulos W."/>
            <person name="Labutti K."/>
            <person name="Pangilinan J."/>
            <person name="Ruiz-Duenas F.J."/>
            <person name="Barrasa J.M."/>
            <person name="Sanchez-Garcia M."/>
            <person name="Camarero S."/>
            <person name="Miyauchi S."/>
            <person name="Serrano A."/>
            <person name="Linde D."/>
            <person name="Babiker R."/>
            <person name="Drula E."/>
            <person name="Ayuso-Fernandez I."/>
            <person name="Pacheco R."/>
            <person name="Padilla G."/>
            <person name="Ferreira P."/>
            <person name="Barriuso J."/>
            <person name="Kellner H."/>
            <person name="Castanera R."/>
            <person name="Alfaro M."/>
            <person name="Ramirez L."/>
            <person name="Pisabarro A.G."/>
            <person name="Kuo A."/>
            <person name="Tritt A."/>
            <person name="Lipzen A."/>
            <person name="He G."/>
            <person name="Yan M."/>
            <person name="Ng V."/>
            <person name="Cullen D."/>
            <person name="Martin F."/>
            <person name="Rosso M.-N."/>
            <person name="Henrissat B."/>
            <person name="Hibbett D."/>
            <person name="Martinez A.T."/>
            <person name="Grigoriev I.V."/>
        </authorList>
    </citation>
    <scope>NUCLEOTIDE SEQUENCE</scope>
    <source>
        <strain evidence="3">CBS 506.95</strain>
    </source>
</reference>
<comment type="caution">
    <text evidence="3">The sequence shown here is derived from an EMBL/GenBank/DDBJ whole genome shotgun (WGS) entry which is preliminary data.</text>
</comment>
<organism evidence="3 4">
    <name type="scientific">Crepidotus variabilis</name>
    <dbReference type="NCBI Taxonomy" id="179855"/>
    <lineage>
        <taxon>Eukaryota</taxon>
        <taxon>Fungi</taxon>
        <taxon>Dikarya</taxon>
        <taxon>Basidiomycota</taxon>
        <taxon>Agaricomycotina</taxon>
        <taxon>Agaricomycetes</taxon>
        <taxon>Agaricomycetidae</taxon>
        <taxon>Agaricales</taxon>
        <taxon>Agaricineae</taxon>
        <taxon>Crepidotaceae</taxon>
        <taxon>Crepidotus</taxon>
    </lineage>
</organism>
<keyword evidence="1" id="KW-0812">Transmembrane</keyword>
<feature type="transmembrane region" description="Helical" evidence="1">
    <location>
        <begin position="50"/>
        <end position="73"/>
    </location>
</feature>
<evidence type="ECO:0000313" key="3">
    <source>
        <dbReference type="EMBL" id="KAF9522891.1"/>
    </source>
</evidence>
<proteinExistence type="predicted"/>
<keyword evidence="4" id="KW-1185">Reference proteome</keyword>
<protein>
    <recommendedName>
        <fullName evidence="2">DUF6535 domain-containing protein</fullName>
    </recommendedName>
</protein>
<accession>A0A9P6E5F9</accession>
<dbReference type="Proteomes" id="UP000807306">
    <property type="component" value="Unassembled WGS sequence"/>
</dbReference>
<feature type="non-terminal residue" evidence="3">
    <location>
        <position position="162"/>
    </location>
</feature>
<feature type="domain" description="DUF6535" evidence="2">
    <location>
        <begin position="46"/>
        <end position="131"/>
    </location>
</feature>
<evidence type="ECO:0000313" key="4">
    <source>
        <dbReference type="Proteomes" id="UP000807306"/>
    </source>
</evidence>
<name>A0A9P6E5F9_9AGAR</name>
<keyword evidence="1" id="KW-1133">Transmembrane helix</keyword>
<feature type="transmembrane region" description="Helical" evidence="1">
    <location>
        <begin position="133"/>
        <end position="154"/>
    </location>
</feature>
<evidence type="ECO:0000256" key="1">
    <source>
        <dbReference type="SAM" id="Phobius"/>
    </source>
</evidence>
<keyword evidence="1" id="KW-0472">Membrane</keyword>
<dbReference type="AlphaFoldDB" id="A0A9P6E5F9"/>
<dbReference type="Pfam" id="PF20153">
    <property type="entry name" value="DUF6535"/>
    <property type="match status" value="1"/>
</dbReference>
<dbReference type="OrthoDB" id="3235960at2759"/>
<feature type="transmembrane region" description="Helical" evidence="1">
    <location>
        <begin position="15"/>
        <end position="34"/>
    </location>
</feature>
<dbReference type="EMBL" id="MU157931">
    <property type="protein sequence ID" value="KAF9522891.1"/>
    <property type="molecule type" value="Genomic_DNA"/>
</dbReference>
<dbReference type="InterPro" id="IPR045338">
    <property type="entry name" value="DUF6535"/>
</dbReference>
<gene>
    <name evidence="3" type="ORF">CPB83DRAFT_776354</name>
</gene>
<feature type="transmembrane region" description="Helical" evidence="1">
    <location>
        <begin position="104"/>
        <end position="127"/>
    </location>
</feature>
<evidence type="ECO:0000259" key="2">
    <source>
        <dbReference type="Pfam" id="PF20153"/>
    </source>
</evidence>
<sequence length="162" mass="18078">MRRDKARCDAWKDEVQNLLIFAGLFSAVVTAFVVESAKSLQTDPAELINIFWFMSLVLSLTVVLVGIISLQWLREHQKYDTSLSPQQAVGIFNMRDEALSQWHVPAIFASLPLLLQAALILFFVGVIDFLQSLSIIVMIPIAALLLCPISFMVVTTTLPTLQ</sequence>